<dbReference type="Proteomes" id="UP000198916">
    <property type="component" value="Unassembled WGS sequence"/>
</dbReference>
<dbReference type="STRING" id="332977.SAMN05421740_104154"/>
<dbReference type="RefSeq" id="WP_090605686.1">
    <property type="nucleotide sequence ID" value="NZ_FNZR01000004.1"/>
</dbReference>
<dbReference type="PANTHER" id="PTHR30348">
    <property type="entry name" value="UNCHARACTERIZED PROTEIN YECE"/>
    <property type="match status" value="1"/>
</dbReference>
<dbReference type="InterPro" id="IPR002763">
    <property type="entry name" value="DUF72"/>
</dbReference>
<dbReference type="InterPro" id="IPR036520">
    <property type="entry name" value="UPF0759_sf"/>
</dbReference>
<reference evidence="2" key="1">
    <citation type="submission" date="2016-10" db="EMBL/GenBank/DDBJ databases">
        <authorList>
            <person name="Varghese N."/>
            <person name="Submissions S."/>
        </authorList>
    </citation>
    <scope>NUCLEOTIDE SEQUENCE [LARGE SCALE GENOMIC DNA]</scope>
    <source>
        <strain evidence="2">Jip14</strain>
    </source>
</reference>
<protein>
    <submittedName>
        <fullName evidence="1">Uncharacterized conserved protein YecE, DUF72 family</fullName>
    </submittedName>
</protein>
<gene>
    <name evidence="1" type="ORF">SAMN05421740_104154</name>
</gene>
<evidence type="ECO:0000313" key="1">
    <source>
        <dbReference type="EMBL" id="SEL28802.1"/>
    </source>
</evidence>
<evidence type="ECO:0000313" key="2">
    <source>
        <dbReference type="Proteomes" id="UP000198916"/>
    </source>
</evidence>
<proteinExistence type="predicted"/>
<sequence>MAAGTIHIGTSGWSYKHWKATFYPEGLKDSGQLSYYAQLFDTVELNSSFYRLPIERTFHNWKATAPDKFLFAVKANRYITHVKKLHEVKEYTVGFVQRASILGKKLGPVLFQLPPFLKEDAHLLASFLAELPKGPRYTFEFRNPSWYHQNVYEILERHNCAFCIYELAGHLSPIVITADFAYIRLHGPQGKYQGKYSDGTLSEWAAHCRTWQEAGIDVFCYFDNDQHANAPANAQTLKAMTT</sequence>
<dbReference type="SUPFAM" id="SSF117396">
    <property type="entry name" value="TM1631-like"/>
    <property type="match status" value="1"/>
</dbReference>
<dbReference type="OrthoDB" id="9780310at2"/>
<dbReference type="AlphaFoldDB" id="A0A1H7NZ33"/>
<dbReference type="Pfam" id="PF01904">
    <property type="entry name" value="DUF72"/>
    <property type="match status" value="1"/>
</dbReference>
<dbReference type="EMBL" id="FNZR01000004">
    <property type="protein sequence ID" value="SEL28802.1"/>
    <property type="molecule type" value="Genomic_DNA"/>
</dbReference>
<name>A0A1H7NZ33_9SPHI</name>
<dbReference type="PANTHER" id="PTHR30348:SF4">
    <property type="entry name" value="DUF72 DOMAIN-CONTAINING PROTEIN"/>
    <property type="match status" value="1"/>
</dbReference>
<accession>A0A1H7NZ33</accession>
<organism evidence="1 2">
    <name type="scientific">Parapedobacter koreensis</name>
    <dbReference type="NCBI Taxonomy" id="332977"/>
    <lineage>
        <taxon>Bacteria</taxon>
        <taxon>Pseudomonadati</taxon>
        <taxon>Bacteroidota</taxon>
        <taxon>Sphingobacteriia</taxon>
        <taxon>Sphingobacteriales</taxon>
        <taxon>Sphingobacteriaceae</taxon>
        <taxon>Parapedobacter</taxon>
    </lineage>
</organism>
<keyword evidence="2" id="KW-1185">Reference proteome</keyword>
<dbReference type="Gene3D" id="3.20.20.410">
    <property type="entry name" value="Protein of unknown function UPF0759"/>
    <property type="match status" value="1"/>
</dbReference>